<evidence type="ECO:0000313" key="2">
    <source>
        <dbReference type="Proteomes" id="UP000019277"/>
    </source>
</evidence>
<gene>
    <name evidence="1" type="ORF">UO65_2846</name>
</gene>
<organism evidence="1 2">
    <name type="scientific">Actinokineospora spheciospongiae</name>
    <dbReference type="NCBI Taxonomy" id="909613"/>
    <lineage>
        <taxon>Bacteria</taxon>
        <taxon>Bacillati</taxon>
        <taxon>Actinomycetota</taxon>
        <taxon>Actinomycetes</taxon>
        <taxon>Pseudonocardiales</taxon>
        <taxon>Pseudonocardiaceae</taxon>
        <taxon>Actinokineospora</taxon>
    </lineage>
</organism>
<accession>W7IY50</accession>
<name>W7IY50_9PSEU</name>
<dbReference type="EMBL" id="AYXG01000101">
    <property type="protein sequence ID" value="EWC61787.1"/>
    <property type="molecule type" value="Genomic_DNA"/>
</dbReference>
<proteinExistence type="predicted"/>
<evidence type="ECO:0000313" key="1">
    <source>
        <dbReference type="EMBL" id="EWC61787.1"/>
    </source>
</evidence>
<dbReference type="AlphaFoldDB" id="W7IY50"/>
<sequence length="65" mass="6663">MLGQDPGGHETCDPGTEHHGPVLPVICHASYITCGIGWVNPVRCPSIRVRTTSAATGTPVAALVG</sequence>
<keyword evidence="2" id="KW-1185">Reference proteome</keyword>
<protein>
    <submittedName>
        <fullName evidence="1">Uncharacterized protein</fullName>
    </submittedName>
</protein>
<reference evidence="1 2" key="1">
    <citation type="journal article" date="2014" name="Genome Announc.">
        <title>Draft Genome Sequence of the Antitrypanosomally Active Sponge-Associated Bacterium Actinokineospora sp. Strain EG49.</title>
        <authorList>
            <person name="Harjes J."/>
            <person name="Ryu T."/>
            <person name="Abdelmohsen U.R."/>
            <person name="Moitinho-Silva L."/>
            <person name="Horn H."/>
            <person name="Ravasi T."/>
            <person name="Hentschel U."/>
        </authorList>
    </citation>
    <scope>NUCLEOTIDE SEQUENCE [LARGE SCALE GENOMIC DNA]</scope>
    <source>
        <strain evidence="1 2">EG49</strain>
    </source>
</reference>
<dbReference type="Proteomes" id="UP000019277">
    <property type="component" value="Unassembled WGS sequence"/>
</dbReference>
<comment type="caution">
    <text evidence="1">The sequence shown here is derived from an EMBL/GenBank/DDBJ whole genome shotgun (WGS) entry which is preliminary data.</text>
</comment>
<dbReference type="STRING" id="909613.UO65_2846"/>